<dbReference type="AlphaFoldDB" id="A0A212KDR8"/>
<accession>A0A212KDR8</accession>
<dbReference type="PANTHER" id="PTHR33606">
    <property type="entry name" value="PROTEIN YCII"/>
    <property type="match status" value="1"/>
</dbReference>
<reference evidence="3" key="1">
    <citation type="submission" date="2016-04" db="EMBL/GenBank/DDBJ databases">
        <authorList>
            <person name="Evans L.H."/>
            <person name="Alamgir A."/>
            <person name="Owens N."/>
            <person name="Weber N.D."/>
            <person name="Virtaneva K."/>
            <person name="Barbian K."/>
            <person name="Babar A."/>
            <person name="Rosenke K."/>
        </authorList>
    </citation>
    <scope>NUCLEOTIDE SEQUENCE</scope>
    <source>
        <strain evidence="3">86</strain>
    </source>
</reference>
<comment type="similarity">
    <text evidence="1">Belongs to the YciI family.</text>
</comment>
<dbReference type="EMBL" id="FLUO01000001">
    <property type="protein sequence ID" value="SBW09843.1"/>
    <property type="molecule type" value="Genomic_DNA"/>
</dbReference>
<evidence type="ECO:0000259" key="2">
    <source>
        <dbReference type="Pfam" id="PF03795"/>
    </source>
</evidence>
<evidence type="ECO:0000256" key="1">
    <source>
        <dbReference type="ARBA" id="ARBA00007689"/>
    </source>
</evidence>
<evidence type="ECO:0000313" key="3">
    <source>
        <dbReference type="EMBL" id="SBW09843.1"/>
    </source>
</evidence>
<proteinExistence type="inferred from homology"/>
<dbReference type="PANTHER" id="PTHR33606:SF3">
    <property type="entry name" value="PROTEIN YCII"/>
    <property type="match status" value="1"/>
</dbReference>
<dbReference type="InterPro" id="IPR005545">
    <property type="entry name" value="YCII"/>
</dbReference>
<name>A0A212KDR8_9PROT</name>
<dbReference type="InterPro" id="IPR051807">
    <property type="entry name" value="Sec-metab_biosynth-assoc"/>
</dbReference>
<feature type="domain" description="YCII-related" evidence="2">
    <location>
        <begin position="1"/>
        <end position="85"/>
    </location>
</feature>
<dbReference type="SUPFAM" id="SSF54909">
    <property type="entry name" value="Dimeric alpha+beta barrel"/>
    <property type="match status" value="1"/>
</dbReference>
<sequence length="91" mass="9746">MLYAVICLDKPGSAEVRLANRAAHLEYAAKLPLVVGGPMLSDDGEGMVGSLLVLEAPDRASLDKTLAEDPYAKAGLFESVTVRPYKKVFPK</sequence>
<dbReference type="Pfam" id="PF03795">
    <property type="entry name" value="YCII"/>
    <property type="match status" value="1"/>
</dbReference>
<organism evidence="3">
    <name type="scientific">uncultured Alphaproteobacteria bacterium</name>
    <dbReference type="NCBI Taxonomy" id="91750"/>
    <lineage>
        <taxon>Bacteria</taxon>
        <taxon>Pseudomonadati</taxon>
        <taxon>Pseudomonadota</taxon>
        <taxon>Alphaproteobacteria</taxon>
        <taxon>environmental samples</taxon>
    </lineage>
</organism>
<gene>
    <name evidence="3" type="ORF">KL86APRO_12687</name>
</gene>
<protein>
    <submittedName>
        <fullName evidence="3">Protein conserved in bacteria</fullName>
    </submittedName>
</protein>
<dbReference type="Gene3D" id="3.30.70.1060">
    <property type="entry name" value="Dimeric alpha+beta barrel"/>
    <property type="match status" value="1"/>
</dbReference>
<dbReference type="InterPro" id="IPR011008">
    <property type="entry name" value="Dimeric_a/b-barrel"/>
</dbReference>